<proteinExistence type="predicted"/>
<keyword evidence="3" id="KW-1185">Reference proteome</keyword>
<protein>
    <submittedName>
        <fullName evidence="2">Uncharacterized protein</fullName>
    </submittedName>
</protein>
<comment type="caution">
    <text evidence="2">The sequence shown here is derived from an EMBL/GenBank/DDBJ whole genome shotgun (WGS) entry which is preliminary data.</text>
</comment>
<reference evidence="2 3" key="1">
    <citation type="submission" date="2020-02" db="EMBL/GenBank/DDBJ databases">
        <authorList>
            <person name="Ma Q."/>
            <person name="Huang Y."/>
            <person name="Song X."/>
            <person name="Pei D."/>
        </authorList>
    </citation>
    <scope>NUCLEOTIDE SEQUENCE [LARGE SCALE GENOMIC DNA]</scope>
    <source>
        <strain evidence="2">Sxm20200214</strain>
        <tissue evidence="2">Leaf</tissue>
    </source>
</reference>
<dbReference type="OrthoDB" id="1066784at2759"/>
<feature type="repeat" description="ANK" evidence="1">
    <location>
        <begin position="69"/>
        <end position="90"/>
    </location>
</feature>
<dbReference type="SUPFAM" id="SSF48403">
    <property type="entry name" value="Ankyrin repeat"/>
    <property type="match status" value="1"/>
</dbReference>
<gene>
    <name evidence="2" type="ORF">Bca52824_049747</name>
</gene>
<evidence type="ECO:0000313" key="3">
    <source>
        <dbReference type="Proteomes" id="UP000886595"/>
    </source>
</evidence>
<sequence>MDHRLFDAARSGDMTTLQLLLQEDPLLLERFSMSSLENPLHVSAFSGQVVFTEEILRRKQDLALEPNQQGFTPLHIASASGTIEVVRVLIMDNEWGFLVLSGLHLQLHLYLNLF</sequence>
<dbReference type="PROSITE" id="PS50088">
    <property type="entry name" value="ANK_REPEAT"/>
    <property type="match status" value="1"/>
</dbReference>
<dbReference type="SMART" id="SM00248">
    <property type="entry name" value="ANK"/>
    <property type="match status" value="2"/>
</dbReference>
<dbReference type="EMBL" id="JAAMPC010000010">
    <property type="protein sequence ID" value="KAG2290143.1"/>
    <property type="molecule type" value="Genomic_DNA"/>
</dbReference>
<dbReference type="Pfam" id="PF12796">
    <property type="entry name" value="Ank_2"/>
    <property type="match status" value="1"/>
</dbReference>
<dbReference type="PANTHER" id="PTHR24128:SF101">
    <property type="entry name" value="ANKYRIN REPEAT-CONTAINING PROTEIN BDA1-LIKE"/>
    <property type="match status" value="1"/>
</dbReference>
<dbReference type="AlphaFoldDB" id="A0A8X7RLD8"/>
<dbReference type="Proteomes" id="UP000886595">
    <property type="component" value="Unassembled WGS sequence"/>
</dbReference>
<evidence type="ECO:0000313" key="2">
    <source>
        <dbReference type="EMBL" id="KAG2290143.1"/>
    </source>
</evidence>
<name>A0A8X7RLD8_BRACI</name>
<evidence type="ECO:0000256" key="1">
    <source>
        <dbReference type="PROSITE-ProRule" id="PRU00023"/>
    </source>
</evidence>
<organism evidence="2 3">
    <name type="scientific">Brassica carinata</name>
    <name type="common">Ethiopian mustard</name>
    <name type="synonym">Abyssinian cabbage</name>
    <dbReference type="NCBI Taxonomy" id="52824"/>
    <lineage>
        <taxon>Eukaryota</taxon>
        <taxon>Viridiplantae</taxon>
        <taxon>Streptophyta</taxon>
        <taxon>Embryophyta</taxon>
        <taxon>Tracheophyta</taxon>
        <taxon>Spermatophyta</taxon>
        <taxon>Magnoliopsida</taxon>
        <taxon>eudicotyledons</taxon>
        <taxon>Gunneridae</taxon>
        <taxon>Pentapetalae</taxon>
        <taxon>rosids</taxon>
        <taxon>malvids</taxon>
        <taxon>Brassicales</taxon>
        <taxon>Brassicaceae</taxon>
        <taxon>Brassiceae</taxon>
        <taxon>Brassica</taxon>
    </lineage>
</organism>
<dbReference type="PANTHER" id="PTHR24128">
    <property type="entry name" value="HOMEOBOX PROTEIN WARIAI"/>
    <property type="match status" value="1"/>
</dbReference>
<accession>A0A8X7RLD8</accession>
<dbReference type="InterPro" id="IPR036770">
    <property type="entry name" value="Ankyrin_rpt-contain_sf"/>
</dbReference>
<dbReference type="Gene3D" id="1.25.40.20">
    <property type="entry name" value="Ankyrin repeat-containing domain"/>
    <property type="match status" value="1"/>
</dbReference>
<keyword evidence="1" id="KW-0040">ANK repeat</keyword>
<dbReference type="InterPro" id="IPR002110">
    <property type="entry name" value="Ankyrin_rpt"/>
</dbReference>
<dbReference type="PROSITE" id="PS50297">
    <property type="entry name" value="ANK_REP_REGION"/>
    <property type="match status" value="1"/>
</dbReference>